<sequence>MSELLQFLIGVSPILIIMFGTLIAAGYVLRRRKNEKK</sequence>
<organism evidence="2 3">
    <name type="scientific">Vreelandella neptunia</name>
    <dbReference type="NCBI Taxonomy" id="115551"/>
    <lineage>
        <taxon>Bacteria</taxon>
        <taxon>Pseudomonadati</taxon>
        <taxon>Pseudomonadota</taxon>
        <taxon>Gammaproteobacteria</taxon>
        <taxon>Oceanospirillales</taxon>
        <taxon>Halomonadaceae</taxon>
        <taxon>Vreelandella</taxon>
    </lineage>
</organism>
<keyword evidence="3" id="KW-1185">Reference proteome</keyword>
<protein>
    <submittedName>
        <fullName evidence="2">LPXTG cell wall anchor domain-containing protein</fullName>
    </submittedName>
</protein>
<evidence type="ECO:0000313" key="2">
    <source>
        <dbReference type="EMBL" id="WQH11748.1"/>
    </source>
</evidence>
<dbReference type="NCBIfam" id="TIGR01167">
    <property type="entry name" value="LPXTG_anchor"/>
    <property type="match status" value="1"/>
</dbReference>
<gene>
    <name evidence="2" type="ORF">SR894_16520</name>
</gene>
<reference evidence="2 3" key="1">
    <citation type="submission" date="2023-11" db="EMBL/GenBank/DDBJ databases">
        <title>MicrobeMod: A computational toolkit for identifying prokaryotic methylation and restriction-modification with nanopore sequencing.</title>
        <authorList>
            <person name="Crits-Christoph A."/>
            <person name="Kang S.C."/>
            <person name="Lee H."/>
            <person name="Ostrov N."/>
        </authorList>
    </citation>
    <scope>NUCLEOTIDE SEQUENCE [LARGE SCALE GENOMIC DNA]</scope>
    <source>
        <strain evidence="2 3">ATCC BAA-805</strain>
    </source>
</reference>
<accession>A0ABZ0YJ36</accession>
<dbReference type="EMBL" id="CP140255">
    <property type="protein sequence ID" value="WQH11748.1"/>
    <property type="molecule type" value="Genomic_DNA"/>
</dbReference>
<evidence type="ECO:0000313" key="3">
    <source>
        <dbReference type="Proteomes" id="UP001324794"/>
    </source>
</evidence>
<keyword evidence="1" id="KW-0472">Membrane</keyword>
<keyword evidence="1" id="KW-0812">Transmembrane</keyword>
<name>A0ABZ0YJ36_9GAMM</name>
<keyword evidence="1" id="KW-1133">Transmembrane helix</keyword>
<evidence type="ECO:0000256" key="1">
    <source>
        <dbReference type="SAM" id="Phobius"/>
    </source>
</evidence>
<dbReference type="Proteomes" id="UP001324794">
    <property type="component" value="Chromosome"/>
</dbReference>
<dbReference type="RefSeq" id="WP_223289241.1">
    <property type="nucleotide sequence ID" value="NZ_CP140255.1"/>
</dbReference>
<feature type="transmembrane region" description="Helical" evidence="1">
    <location>
        <begin position="6"/>
        <end position="29"/>
    </location>
</feature>
<proteinExistence type="predicted"/>